<accession>A0A1W2LSX9</accession>
<dbReference type="SMART" id="SM00320">
    <property type="entry name" value="WD40"/>
    <property type="match status" value="7"/>
</dbReference>
<proteinExistence type="predicted"/>
<dbReference type="InterPro" id="IPR001387">
    <property type="entry name" value="Cro/C1-type_HTH"/>
</dbReference>
<dbReference type="Gene3D" id="3.40.50.300">
    <property type="entry name" value="P-loop containing nucleotide triphosphate hydrolases"/>
    <property type="match status" value="1"/>
</dbReference>
<organism evidence="5 6">
    <name type="scientific">Amycolatopsis keratiniphila subsp. keratiniphila</name>
    <dbReference type="NCBI Taxonomy" id="227715"/>
    <lineage>
        <taxon>Bacteria</taxon>
        <taxon>Bacillati</taxon>
        <taxon>Actinomycetota</taxon>
        <taxon>Actinomycetes</taxon>
        <taxon>Pseudonocardiales</taxon>
        <taxon>Pseudonocardiaceae</taxon>
        <taxon>Amycolatopsis</taxon>
        <taxon>Amycolatopsis japonica group</taxon>
    </lineage>
</organism>
<dbReference type="InterPro" id="IPR036322">
    <property type="entry name" value="WD40_repeat_dom_sf"/>
</dbReference>
<dbReference type="PROSITE" id="PS00678">
    <property type="entry name" value="WD_REPEATS_1"/>
    <property type="match status" value="6"/>
</dbReference>
<feature type="repeat" description="WD" evidence="3">
    <location>
        <begin position="659"/>
        <end position="692"/>
    </location>
</feature>
<feature type="repeat" description="WD" evidence="3">
    <location>
        <begin position="839"/>
        <end position="880"/>
    </location>
</feature>
<dbReference type="Proteomes" id="UP000076660">
    <property type="component" value="Unassembled WGS sequence"/>
</dbReference>
<dbReference type="PROSITE" id="PS50082">
    <property type="entry name" value="WD_REPEATS_2"/>
    <property type="match status" value="7"/>
</dbReference>
<dbReference type="CDD" id="cd00200">
    <property type="entry name" value="WD40"/>
    <property type="match status" value="1"/>
</dbReference>
<dbReference type="InterPro" id="IPR019775">
    <property type="entry name" value="WD40_repeat_CS"/>
</dbReference>
<dbReference type="AlphaFoldDB" id="A0A1W2LSX9"/>
<reference evidence="5 6" key="1">
    <citation type="submission" date="2016-12" db="EMBL/GenBank/DDBJ databases">
        <title>Amycolatopsis keratiniphila subsp. keratiniphila genome sequencing and assembly.</title>
        <authorList>
            <person name="Mayilraj S."/>
            <person name="Kaur N."/>
        </authorList>
    </citation>
    <scope>NUCLEOTIDE SEQUENCE [LARGE SCALE GENOMIC DNA]</scope>
    <source>
        <strain evidence="5 6">DSM 44409</strain>
    </source>
</reference>
<dbReference type="EMBL" id="LQMT02000021">
    <property type="protein sequence ID" value="ONF67459.1"/>
    <property type="molecule type" value="Genomic_DNA"/>
</dbReference>
<protein>
    <recommendedName>
        <fullName evidence="4">HTH cro/C1-type domain-containing protein</fullName>
    </recommendedName>
</protein>
<feature type="repeat" description="WD" evidence="3">
    <location>
        <begin position="749"/>
        <end position="782"/>
    </location>
</feature>
<dbReference type="SUPFAM" id="SSF50978">
    <property type="entry name" value="WD40 repeat-like"/>
    <property type="match status" value="1"/>
</dbReference>
<dbReference type="PRINTS" id="PR00320">
    <property type="entry name" value="GPROTEINBRPT"/>
</dbReference>
<dbReference type="InterPro" id="IPR049052">
    <property type="entry name" value="nSTAND1"/>
</dbReference>
<keyword evidence="1 3" id="KW-0853">WD repeat</keyword>
<keyword evidence="2" id="KW-0677">Repeat</keyword>
<dbReference type="PANTHER" id="PTHR44129">
    <property type="entry name" value="WD REPEAT-CONTAINING PROTEIN POP1"/>
    <property type="match status" value="1"/>
</dbReference>
<evidence type="ECO:0000313" key="6">
    <source>
        <dbReference type="Proteomes" id="UP000076660"/>
    </source>
</evidence>
<evidence type="ECO:0000256" key="1">
    <source>
        <dbReference type="ARBA" id="ARBA00022574"/>
    </source>
</evidence>
<dbReference type="InterPro" id="IPR015943">
    <property type="entry name" value="WD40/YVTN_repeat-like_dom_sf"/>
</dbReference>
<dbReference type="InterPro" id="IPR027417">
    <property type="entry name" value="P-loop_NTPase"/>
</dbReference>
<dbReference type="OrthoDB" id="166850at2"/>
<dbReference type="InterPro" id="IPR020472">
    <property type="entry name" value="WD40_PAC1"/>
</dbReference>
<evidence type="ECO:0000256" key="3">
    <source>
        <dbReference type="PROSITE-ProRule" id="PRU00221"/>
    </source>
</evidence>
<dbReference type="Pfam" id="PF13560">
    <property type="entry name" value="HTH_31"/>
    <property type="match status" value="1"/>
</dbReference>
<feature type="repeat" description="WD" evidence="3">
    <location>
        <begin position="884"/>
        <end position="916"/>
    </location>
</feature>
<gene>
    <name evidence="5" type="ORF">AVR91_0222160</name>
</gene>
<dbReference type="RefSeq" id="WP_063277697.1">
    <property type="nucleotide sequence ID" value="NZ_LQMT02000021.1"/>
</dbReference>
<name>A0A1W2LSX9_9PSEU</name>
<dbReference type="SMART" id="SM00530">
    <property type="entry name" value="HTH_XRE"/>
    <property type="match status" value="1"/>
</dbReference>
<dbReference type="Gene3D" id="2.130.10.10">
    <property type="entry name" value="YVTN repeat-like/Quinoprotein amine dehydrogenase"/>
    <property type="match status" value="2"/>
</dbReference>
<feature type="repeat" description="WD" evidence="3">
    <location>
        <begin position="794"/>
        <end position="827"/>
    </location>
</feature>
<dbReference type="InterPro" id="IPR001680">
    <property type="entry name" value="WD40_rpt"/>
</dbReference>
<sequence>MPRPERPLDGENTALTRFAADLRTLREAAGRPTYRQLSARAHYSTASLSEAAAGRKLPSLAVTLAFVDACGGDRAAWESRWSALAAELHTPSPMDGPNDTASPYAGLTCFEIEDVERFFGRDDEVTDLMKRLREQRFLGVFGASGAGKSSVLRAGLAARIREETPDRPVAVLTPGPHPIEECAVYLAKLTGGPVAAIRDELAAEPRNLHLRIRQTMAELGDEVELLLIVDQFEEVFSSCSDPGEREWFIEALLIAAGTATSRARVVLGVRADFFGHLGQYPRLVAALRDAQVLIGSMSADALREVVIRPAAAVNCTVETALVTRLVAEAAGHPGTLPLLSHALRETWRHRGGMALTLAGYDRTGGIRHALSRTAEEVYTGLDPDRRTAARNLFLRLTATEDGVTDTRRRVSLRELGDDAVTADVIDRLARARLLTVDKDSVELAHEALIRHWPRLRDWLTEDRDGLRVHRQLTTATDTWEALGKDESTLYRGMRLALALEWAERYETAMSPRERRFLQASKSIEIKCGRRLRQLVGVLSVLVLLAVTTTVFAVRAQQTATGQRNASQAQVVASQAIALYPADPDLAVQLSLSAHRLAPTTHTREALHSTLPLAVISHPTEILSVAYSPDGRTLATANHDGSIRLWDLADPRKPVVIGVLTGHTSEINSVAFSPDGRTLASGAFDRTVRLWNVTEVRRPLATATLTGHTEAVKSVAFSPDGRRLVSSSMDHRARLWDVADPAKPTELGTLDADAEALFSAKFSGDGHTLSTGGDDSTVRLWNVTDPRKPVLSSTLTGHSQMVLAIAMSPDGHTLASAGDDQTVRLWDIAEPARPRPLATLTGHADGVYAVAFSSDGRTLASAGDDRTVRLWDVTDTRRPAGPVTLSSHTDAVESVAFSPDGRTLATASWDNTTRLLDTNVAQDGARACEHVRRQITEEEWNRYFPDLDYAPPCTS</sequence>
<dbReference type="Pfam" id="PF20703">
    <property type="entry name" value="nSTAND1"/>
    <property type="match status" value="1"/>
</dbReference>
<comment type="caution">
    <text evidence="5">The sequence shown here is derived from an EMBL/GenBank/DDBJ whole genome shotgun (WGS) entry which is preliminary data.</text>
</comment>
<feature type="domain" description="HTH cro/C1-type" evidence="4">
    <location>
        <begin position="21"/>
        <end position="77"/>
    </location>
</feature>
<evidence type="ECO:0000313" key="5">
    <source>
        <dbReference type="EMBL" id="ONF67459.1"/>
    </source>
</evidence>
<dbReference type="PROSITE" id="PS50294">
    <property type="entry name" value="WD_REPEATS_REGION"/>
    <property type="match status" value="7"/>
</dbReference>
<evidence type="ECO:0000256" key="2">
    <source>
        <dbReference type="ARBA" id="ARBA00022737"/>
    </source>
</evidence>
<evidence type="ECO:0000259" key="4">
    <source>
        <dbReference type="SMART" id="SM00530"/>
    </source>
</evidence>
<dbReference type="Pfam" id="PF00400">
    <property type="entry name" value="WD40"/>
    <property type="match status" value="7"/>
</dbReference>
<dbReference type="SUPFAM" id="SSF52540">
    <property type="entry name" value="P-loop containing nucleoside triphosphate hydrolases"/>
    <property type="match status" value="1"/>
</dbReference>
<feature type="repeat" description="WD" evidence="3">
    <location>
        <begin position="614"/>
        <end position="655"/>
    </location>
</feature>
<dbReference type="InterPro" id="IPR050349">
    <property type="entry name" value="WD_LIS1/nudF_dynein_reg"/>
</dbReference>
<feature type="repeat" description="WD" evidence="3">
    <location>
        <begin position="704"/>
        <end position="737"/>
    </location>
</feature>